<evidence type="ECO:0000313" key="1">
    <source>
        <dbReference type="EMBL" id="MDH7640543.1"/>
    </source>
</evidence>
<proteinExistence type="predicted"/>
<reference evidence="1" key="1">
    <citation type="submission" date="2023-04" db="EMBL/GenBank/DDBJ databases">
        <title>Sphingomonas sp. MAHUQ-71 isolated from rice field.</title>
        <authorList>
            <person name="Huq M.A."/>
        </authorList>
    </citation>
    <scope>NUCLEOTIDE SEQUENCE</scope>
    <source>
        <strain evidence="1">MAHUQ-71</strain>
    </source>
</reference>
<dbReference type="Proteomes" id="UP001160625">
    <property type="component" value="Unassembled WGS sequence"/>
</dbReference>
<comment type="caution">
    <text evidence="1">The sequence shown here is derived from an EMBL/GenBank/DDBJ whole genome shotgun (WGS) entry which is preliminary data.</text>
</comment>
<evidence type="ECO:0008006" key="3">
    <source>
        <dbReference type="Google" id="ProtNLM"/>
    </source>
</evidence>
<gene>
    <name evidence="1" type="ORF">QGN17_17550</name>
</gene>
<organism evidence="1 2">
    <name type="scientific">Sphingomonas oryzagri</name>
    <dbReference type="NCBI Taxonomy" id="3042314"/>
    <lineage>
        <taxon>Bacteria</taxon>
        <taxon>Pseudomonadati</taxon>
        <taxon>Pseudomonadota</taxon>
        <taxon>Alphaproteobacteria</taxon>
        <taxon>Sphingomonadales</taxon>
        <taxon>Sphingomonadaceae</taxon>
        <taxon>Sphingomonas</taxon>
    </lineage>
</organism>
<protein>
    <recommendedName>
        <fullName evidence="3">DUF937 domain-containing protein</fullName>
    </recommendedName>
</protein>
<evidence type="ECO:0000313" key="2">
    <source>
        <dbReference type="Proteomes" id="UP001160625"/>
    </source>
</evidence>
<keyword evidence="2" id="KW-1185">Reference proteome</keyword>
<sequence length="174" mass="18288">MTLSLTLAGCSLAGLDEWDLIRDLRDERGIISGEWTAGQVELAKWMLGRDLGEDYGVRFSRLAACLTEAQAVRILTGEAEPETGIANMIAETTGGAVRPGMFARAVVPPVKDLPVAPVSSAAPAKAPRHVQLDDHFDLLNGSDGVTIVGHGQSIKIPFGAAAMLRGGLGQMLAI</sequence>
<accession>A0ABT6N606</accession>
<dbReference type="EMBL" id="JARYGZ010000003">
    <property type="protein sequence ID" value="MDH7640543.1"/>
    <property type="molecule type" value="Genomic_DNA"/>
</dbReference>
<name>A0ABT6N606_9SPHN</name>
<dbReference type="RefSeq" id="WP_281045902.1">
    <property type="nucleotide sequence ID" value="NZ_JARYGZ010000003.1"/>
</dbReference>